<reference evidence="1 2" key="1">
    <citation type="journal article" date="2008" name="Proc. Natl. Acad. Sci. U.S.A.">
        <title>Niche adaptation and genome expansion in the chlorophyll d-producing cyanobacterium Acaryochloris marina.</title>
        <authorList>
            <person name="Swingley W.D."/>
            <person name="Chen M."/>
            <person name="Cheung P.C."/>
            <person name="Conrad A.L."/>
            <person name="Dejesa L.C."/>
            <person name="Hao J."/>
            <person name="Honchak B.M."/>
            <person name="Karbach L.E."/>
            <person name="Kurdoglu A."/>
            <person name="Lahiri S."/>
            <person name="Mastrian S.D."/>
            <person name="Miyashita H."/>
            <person name="Page L."/>
            <person name="Ramakrishna P."/>
            <person name="Satoh S."/>
            <person name="Sattley W.M."/>
            <person name="Shimada Y."/>
            <person name="Taylor H.L."/>
            <person name="Tomo T."/>
            <person name="Tsuchiya T."/>
            <person name="Wang Z.T."/>
            <person name="Raymond J."/>
            <person name="Mimuro M."/>
            <person name="Blankenship R.E."/>
            <person name="Touchman J.W."/>
        </authorList>
    </citation>
    <scope>NUCLEOTIDE SEQUENCE [LARGE SCALE GENOMIC DNA]</scope>
    <source>
        <strain evidence="2">MBIC 11017</strain>
    </source>
</reference>
<sequence length="60" mass="6516">MLSIIIWVISEVGLTCLGLDDLADCGEYIYKHRNIAVEIAPVAQAFPTPSLVIPTICSQL</sequence>
<dbReference type="AlphaFoldDB" id="B0C5V3"/>
<proteinExistence type="predicted"/>
<organism evidence="1 2">
    <name type="scientific">Acaryochloris marina (strain MBIC 11017)</name>
    <dbReference type="NCBI Taxonomy" id="329726"/>
    <lineage>
        <taxon>Bacteria</taxon>
        <taxon>Bacillati</taxon>
        <taxon>Cyanobacteriota</taxon>
        <taxon>Cyanophyceae</taxon>
        <taxon>Acaryochloridales</taxon>
        <taxon>Acaryochloridaceae</taxon>
        <taxon>Acaryochloris</taxon>
    </lineage>
</organism>
<name>B0C5V3_ACAM1</name>
<accession>B0C5V3</accession>
<keyword evidence="2" id="KW-1185">Reference proteome</keyword>
<dbReference type="KEGG" id="amr:AM1_4997"/>
<protein>
    <submittedName>
        <fullName evidence="1">Uncharacterized protein</fullName>
    </submittedName>
</protein>
<dbReference type="EMBL" id="CP000828">
    <property type="protein sequence ID" value="ABW29965.1"/>
    <property type="molecule type" value="Genomic_DNA"/>
</dbReference>
<evidence type="ECO:0000313" key="1">
    <source>
        <dbReference type="EMBL" id="ABW29965.1"/>
    </source>
</evidence>
<dbReference type="Proteomes" id="UP000000268">
    <property type="component" value="Chromosome"/>
</dbReference>
<dbReference type="HOGENOM" id="CLU_2930431_0_0_3"/>
<dbReference type="STRING" id="329726.AM1_4997"/>
<gene>
    <name evidence="1" type="ordered locus">AM1_4997</name>
</gene>
<evidence type="ECO:0000313" key="2">
    <source>
        <dbReference type="Proteomes" id="UP000000268"/>
    </source>
</evidence>